<dbReference type="PANTHER" id="PTHR33926:SF1">
    <property type="entry name" value="PROTEIN TIC 22-LIKE, CHLOROPLASTIC"/>
    <property type="match status" value="1"/>
</dbReference>
<gene>
    <name evidence="4" type="ORF">CEPIT_LOCUS7</name>
</gene>
<organism evidence="4 5">
    <name type="scientific">Cuscuta epithymum</name>
    <dbReference type="NCBI Taxonomy" id="186058"/>
    <lineage>
        <taxon>Eukaryota</taxon>
        <taxon>Viridiplantae</taxon>
        <taxon>Streptophyta</taxon>
        <taxon>Embryophyta</taxon>
        <taxon>Tracheophyta</taxon>
        <taxon>Spermatophyta</taxon>
        <taxon>Magnoliopsida</taxon>
        <taxon>eudicotyledons</taxon>
        <taxon>Gunneridae</taxon>
        <taxon>Pentapetalae</taxon>
        <taxon>asterids</taxon>
        <taxon>lamiids</taxon>
        <taxon>Solanales</taxon>
        <taxon>Convolvulaceae</taxon>
        <taxon>Cuscuteae</taxon>
        <taxon>Cuscuta</taxon>
        <taxon>Cuscuta subgen. Cuscuta</taxon>
    </lineage>
</organism>
<dbReference type="GO" id="GO:0015031">
    <property type="term" value="P:protein transport"/>
    <property type="evidence" value="ECO:0007669"/>
    <property type="project" value="InterPro"/>
</dbReference>
<comment type="caution">
    <text evidence="4">The sequence shown here is derived from an EMBL/GenBank/DDBJ whole genome shotgun (WGS) entry which is preliminary data.</text>
</comment>
<dbReference type="Proteomes" id="UP001152523">
    <property type="component" value="Unassembled WGS sequence"/>
</dbReference>
<evidence type="ECO:0000256" key="1">
    <source>
        <dbReference type="ARBA" id="ARBA00004229"/>
    </source>
</evidence>
<evidence type="ECO:0000256" key="2">
    <source>
        <dbReference type="ARBA" id="ARBA00022528"/>
    </source>
</evidence>
<dbReference type="AlphaFoldDB" id="A0AAV0BUP2"/>
<dbReference type="EMBL" id="CAMAPF010000001">
    <property type="protein sequence ID" value="CAH9049956.1"/>
    <property type="molecule type" value="Genomic_DNA"/>
</dbReference>
<keyword evidence="2" id="KW-0150">Chloroplast</keyword>
<proteinExistence type="predicted"/>
<keyword evidence="5" id="KW-1185">Reference proteome</keyword>
<protein>
    <submittedName>
        <fullName evidence="4">Uncharacterized protein</fullName>
    </submittedName>
</protein>
<dbReference type="PANTHER" id="PTHR33926">
    <property type="entry name" value="PROTEIN TIC 22, CHLOROPLASTIC"/>
    <property type="match status" value="1"/>
</dbReference>
<dbReference type="Pfam" id="PF04278">
    <property type="entry name" value="Tic22"/>
    <property type="match status" value="1"/>
</dbReference>
<evidence type="ECO:0000313" key="4">
    <source>
        <dbReference type="EMBL" id="CAH9049956.1"/>
    </source>
</evidence>
<accession>A0AAV0BUP2</accession>
<evidence type="ECO:0000313" key="5">
    <source>
        <dbReference type="Proteomes" id="UP001152523"/>
    </source>
</evidence>
<reference evidence="4" key="1">
    <citation type="submission" date="2022-07" db="EMBL/GenBank/DDBJ databases">
        <authorList>
            <person name="Macas J."/>
            <person name="Novak P."/>
            <person name="Neumann P."/>
        </authorList>
    </citation>
    <scope>NUCLEOTIDE SEQUENCE</scope>
</reference>
<keyword evidence="3" id="KW-0934">Plastid</keyword>
<comment type="subcellular location">
    <subcellularLocation>
        <location evidence="1">Plastid</location>
        <location evidence="1">Chloroplast</location>
    </subcellularLocation>
</comment>
<dbReference type="GO" id="GO:0009507">
    <property type="term" value="C:chloroplast"/>
    <property type="evidence" value="ECO:0007669"/>
    <property type="project" value="UniProtKB-SubCell"/>
</dbReference>
<name>A0AAV0BUP2_9ASTE</name>
<sequence length="66" mass="7306">MECMDPSLHNSYQVVPVALKEVIQLKVDGMAFRLIPEASQVTNAIKERQRSGISDNTFTGVPVFQA</sequence>
<evidence type="ECO:0000256" key="3">
    <source>
        <dbReference type="ARBA" id="ARBA00022640"/>
    </source>
</evidence>
<dbReference type="InterPro" id="IPR007378">
    <property type="entry name" value="Tic22-like"/>
</dbReference>